<dbReference type="PANTHER" id="PTHR22946">
    <property type="entry name" value="DIENELACTONE HYDROLASE DOMAIN-CONTAINING PROTEIN-RELATED"/>
    <property type="match status" value="1"/>
</dbReference>
<evidence type="ECO:0000256" key="2">
    <source>
        <dbReference type="ARBA" id="ARBA00022729"/>
    </source>
</evidence>
<dbReference type="SUPFAM" id="SSF53474">
    <property type="entry name" value="alpha/beta-Hydrolases"/>
    <property type="match status" value="1"/>
</dbReference>
<keyword evidence="6" id="KW-1185">Reference proteome</keyword>
<feature type="domain" description="4-O-methyl-glucuronoyl methylesterase-like" evidence="4">
    <location>
        <begin position="177"/>
        <end position="315"/>
    </location>
</feature>
<proteinExistence type="predicted"/>
<dbReference type="Pfam" id="PF22244">
    <property type="entry name" value="GCE_fung"/>
    <property type="match status" value="1"/>
</dbReference>
<reference evidence="6" key="1">
    <citation type="journal article" date="2019" name="Int. J. Syst. Evol. Microbiol.">
        <title>The Global Catalogue of Microorganisms (GCM) 10K type strain sequencing project: providing services to taxonomists for standard genome sequencing and annotation.</title>
        <authorList>
            <consortium name="The Broad Institute Genomics Platform"/>
            <consortium name="The Broad Institute Genome Sequencing Center for Infectious Disease"/>
            <person name="Wu L."/>
            <person name="Ma J."/>
        </authorList>
    </citation>
    <scope>NUCLEOTIDE SEQUENCE [LARGE SCALE GENOMIC DNA]</scope>
    <source>
        <strain evidence="6">JCM 31920</strain>
    </source>
</reference>
<evidence type="ECO:0000313" key="5">
    <source>
        <dbReference type="EMBL" id="GAA4439997.1"/>
    </source>
</evidence>
<dbReference type="GO" id="GO:0016787">
    <property type="term" value="F:hydrolase activity"/>
    <property type="evidence" value="ECO:0007669"/>
    <property type="project" value="UniProtKB-KW"/>
</dbReference>
<evidence type="ECO:0000256" key="3">
    <source>
        <dbReference type="ARBA" id="ARBA00022801"/>
    </source>
</evidence>
<keyword evidence="3 5" id="KW-0378">Hydrolase</keyword>
<comment type="caution">
    <text evidence="5">The sequence shown here is derived from an EMBL/GenBank/DDBJ whole genome shotgun (WGS) entry which is preliminary data.</text>
</comment>
<dbReference type="EMBL" id="BAABEY010000023">
    <property type="protein sequence ID" value="GAA4439997.1"/>
    <property type="molecule type" value="Genomic_DNA"/>
</dbReference>
<sequence length="351" mass="38978">MLAILLCCWIAGGGKAVAQRKNGANPRALKQAEQKWAAKRKETLKNMEKVMGPLPDRSGLPVPVAIVRDSLSTPKFDRYTIHLQSFPGEIVPALLYVPKHRPAGAKTPAVLALHGTGDLGKHLLDSATARPNRAHATELAHRGYVVLAPDYPSFGDLKQHNFEKDRFQSGTMQAIFNHMRCLDYLQSRPDVDPGQLGVLGHSLGGHNAMFLGAFDERVKIVVASCGWTLFHYYNAGAEVTKKHGGPLGPWAQDRYMPLVKTQYGLDPDKMPFDFDDVIEAIAPRYFFSNSPVNDSNFNLEGIKKGIENVKAAYRELGVPQNLEVHYPEAGHDFPVEIREMAYRKLDSLLKK</sequence>
<dbReference type="RefSeq" id="WP_345029114.1">
    <property type="nucleotide sequence ID" value="NZ_BAABEY010000023.1"/>
</dbReference>
<accession>A0ABP8LY08</accession>
<name>A0ABP8LY08_9BACT</name>
<dbReference type="Proteomes" id="UP001501508">
    <property type="component" value="Unassembled WGS sequence"/>
</dbReference>
<keyword evidence="1" id="KW-0719">Serine esterase</keyword>
<dbReference type="InterPro" id="IPR054579">
    <property type="entry name" value="GCE-like_dom"/>
</dbReference>
<evidence type="ECO:0000256" key="1">
    <source>
        <dbReference type="ARBA" id="ARBA00022487"/>
    </source>
</evidence>
<dbReference type="Gene3D" id="3.40.50.1820">
    <property type="entry name" value="alpha/beta hydrolase"/>
    <property type="match status" value="1"/>
</dbReference>
<evidence type="ECO:0000313" key="6">
    <source>
        <dbReference type="Proteomes" id="UP001501508"/>
    </source>
</evidence>
<keyword evidence="2" id="KW-0732">Signal</keyword>
<organism evidence="5 6">
    <name type="scientific">Ravibacter arvi</name>
    <dbReference type="NCBI Taxonomy" id="2051041"/>
    <lineage>
        <taxon>Bacteria</taxon>
        <taxon>Pseudomonadati</taxon>
        <taxon>Bacteroidota</taxon>
        <taxon>Cytophagia</taxon>
        <taxon>Cytophagales</taxon>
        <taxon>Spirosomataceae</taxon>
        <taxon>Ravibacter</taxon>
    </lineage>
</organism>
<evidence type="ECO:0000259" key="4">
    <source>
        <dbReference type="Pfam" id="PF22244"/>
    </source>
</evidence>
<dbReference type="InterPro" id="IPR029058">
    <property type="entry name" value="AB_hydrolase_fold"/>
</dbReference>
<gene>
    <name evidence="5" type="ORF">GCM10023091_23020</name>
</gene>
<dbReference type="InterPro" id="IPR050261">
    <property type="entry name" value="FrsA_esterase"/>
</dbReference>
<protein>
    <submittedName>
        <fullName evidence="5">Alpha/beta hydrolase</fullName>
    </submittedName>
</protein>